<dbReference type="CDD" id="cd00170">
    <property type="entry name" value="SEC14"/>
    <property type="match status" value="2"/>
</dbReference>
<evidence type="ECO:0000313" key="2">
    <source>
        <dbReference type="EMBL" id="KPI98860.1"/>
    </source>
</evidence>
<protein>
    <submittedName>
        <fullName evidence="2">Alpha-tocopherol transfer protein-like</fullName>
    </submittedName>
</protein>
<keyword evidence="3" id="KW-1185">Reference proteome</keyword>
<dbReference type="PANTHER" id="PTHR10174:SF222">
    <property type="entry name" value="GH10083P-RELATED"/>
    <property type="match status" value="1"/>
</dbReference>
<dbReference type="PROSITE" id="PS50191">
    <property type="entry name" value="CRAL_TRIO"/>
    <property type="match status" value="2"/>
</dbReference>
<dbReference type="InterPro" id="IPR036865">
    <property type="entry name" value="CRAL-TRIO_dom_sf"/>
</dbReference>
<dbReference type="SMART" id="SM00516">
    <property type="entry name" value="SEC14"/>
    <property type="match status" value="2"/>
</dbReference>
<gene>
    <name evidence="2" type="ORF">RR46_10178</name>
</gene>
<dbReference type="Proteomes" id="UP000053268">
    <property type="component" value="Unassembled WGS sequence"/>
</dbReference>
<dbReference type="PANTHER" id="PTHR10174">
    <property type="entry name" value="ALPHA-TOCOPHEROL TRANSFER PROTEIN-RELATED"/>
    <property type="match status" value="1"/>
</dbReference>
<feature type="domain" description="CRAL-TRIO" evidence="1">
    <location>
        <begin position="172"/>
        <end position="267"/>
    </location>
</feature>
<dbReference type="SUPFAM" id="SSF52087">
    <property type="entry name" value="CRAL/TRIO domain"/>
    <property type="match status" value="2"/>
</dbReference>
<dbReference type="STRING" id="66420.A0A194Q626"/>
<proteinExistence type="predicted"/>
<dbReference type="PRINTS" id="PR00180">
    <property type="entry name" value="CRETINALDHBP"/>
</dbReference>
<sequence length="611" mass="72010">MIESVEMERNPELSRDVPKLLNVTENDRFDVLKRYNVSSKGLKDIIYSIQEWYEKQPHLPKGKLNNHMIFQHLMLKGFSIEEVKDKIDNCVSAKRKMPEILLNRDPLEPRINEYLKFGFLVVLPKKTPRNHRVTIFRIKQPIDLVASDVVKIASMFLAYRMYNDSSLGEQWIFDLTNVSFHNSVQMTPALLTKLIFYLRFCYGAKIKGIHFVNMPSFIIPIINILKKLMKPKVAKRIYVYSSFNDLNNLISKTILPKEYGGDEITCDEITENWRKALQSDAWIEYFAEEDKVMSDEALRTRILNSDDFFGLEGSFRKLENWNSDLSRDEEKLLRVSLQDVDVFLKKYNVTERQLQEIIASIQDWYEKQPHLPKIKLDDRVMFRLLVSTKFRIEKVKDKIDASISAKHKMPEFLLNRDPLSPIIDEYLRYGFFAVLPNKTPDNHRVAIFRIKSPREFVVIEIIKIAFMILEYIRHNDLNMGQQYVYDLTNYCHGAKLKGIHLINMPSFAIPILNLIKKLLKPKIAERIKIHSKPEDIANVFPKSMLPKEYGGDEFSFDEVTEEWRKMFQSDAWRQYFIDQDKVISDESRRTRVLSCDEFFGCDGSFRKLEFD</sequence>
<accession>A0A194Q626</accession>
<dbReference type="EMBL" id="KQ459582">
    <property type="protein sequence ID" value="KPI98860.1"/>
    <property type="molecule type" value="Genomic_DNA"/>
</dbReference>
<evidence type="ECO:0000313" key="3">
    <source>
        <dbReference type="Proteomes" id="UP000053268"/>
    </source>
</evidence>
<reference evidence="2 3" key="1">
    <citation type="journal article" date="2015" name="Nat. Commun.">
        <title>Outbred genome sequencing and CRISPR/Cas9 gene editing in butterflies.</title>
        <authorList>
            <person name="Li X."/>
            <person name="Fan D."/>
            <person name="Zhang W."/>
            <person name="Liu G."/>
            <person name="Zhang L."/>
            <person name="Zhao L."/>
            <person name="Fang X."/>
            <person name="Chen L."/>
            <person name="Dong Y."/>
            <person name="Chen Y."/>
            <person name="Ding Y."/>
            <person name="Zhao R."/>
            <person name="Feng M."/>
            <person name="Zhu Y."/>
            <person name="Feng Y."/>
            <person name="Jiang X."/>
            <person name="Zhu D."/>
            <person name="Xiang H."/>
            <person name="Feng X."/>
            <person name="Li S."/>
            <person name="Wang J."/>
            <person name="Zhang G."/>
            <person name="Kronforst M.R."/>
            <person name="Wang W."/>
        </authorList>
    </citation>
    <scope>NUCLEOTIDE SEQUENCE [LARGE SCALE GENOMIC DNA]</scope>
    <source>
        <strain evidence="2">Ya'a_city_454_Px</strain>
        <tissue evidence="2">Whole body</tissue>
    </source>
</reference>
<dbReference type="GO" id="GO:0016020">
    <property type="term" value="C:membrane"/>
    <property type="evidence" value="ECO:0007669"/>
    <property type="project" value="TreeGrafter"/>
</dbReference>
<dbReference type="Gene3D" id="3.40.525.10">
    <property type="entry name" value="CRAL-TRIO lipid binding domain"/>
    <property type="match status" value="2"/>
</dbReference>
<dbReference type="AlphaFoldDB" id="A0A194Q626"/>
<name>A0A194Q626_PAPXU</name>
<dbReference type="Gene3D" id="1.20.5.1200">
    <property type="entry name" value="Alpha-tocopherol transfer"/>
    <property type="match status" value="2"/>
</dbReference>
<dbReference type="Pfam" id="PF00650">
    <property type="entry name" value="CRAL_TRIO"/>
    <property type="match status" value="2"/>
</dbReference>
<dbReference type="GO" id="GO:1902936">
    <property type="term" value="F:phosphatidylinositol bisphosphate binding"/>
    <property type="evidence" value="ECO:0007669"/>
    <property type="project" value="TreeGrafter"/>
</dbReference>
<dbReference type="SUPFAM" id="SSF46938">
    <property type="entry name" value="CRAL/TRIO N-terminal domain"/>
    <property type="match status" value="2"/>
</dbReference>
<dbReference type="InterPro" id="IPR036273">
    <property type="entry name" value="CRAL/TRIO_N_dom_sf"/>
</dbReference>
<dbReference type="InterPro" id="IPR001251">
    <property type="entry name" value="CRAL-TRIO_dom"/>
</dbReference>
<feature type="domain" description="CRAL-TRIO" evidence="1">
    <location>
        <begin position="494"/>
        <end position="557"/>
    </location>
</feature>
<evidence type="ECO:0000259" key="1">
    <source>
        <dbReference type="PROSITE" id="PS50191"/>
    </source>
</evidence>
<organism evidence="2 3">
    <name type="scientific">Papilio xuthus</name>
    <name type="common">Asian swallowtail butterfly</name>
    <dbReference type="NCBI Taxonomy" id="66420"/>
    <lineage>
        <taxon>Eukaryota</taxon>
        <taxon>Metazoa</taxon>
        <taxon>Ecdysozoa</taxon>
        <taxon>Arthropoda</taxon>
        <taxon>Hexapoda</taxon>
        <taxon>Insecta</taxon>
        <taxon>Pterygota</taxon>
        <taxon>Neoptera</taxon>
        <taxon>Endopterygota</taxon>
        <taxon>Lepidoptera</taxon>
        <taxon>Glossata</taxon>
        <taxon>Ditrysia</taxon>
        <taxon>Papilionoidea</taxon>
        <taxon>Papilionidae</taxon>
        <taxon>Papilioninae</taxon>
        <taxon>Papilio</taxon>
    </lineage>
</organism>